<keyword evidence="8" id="KW-1185">Reference proteome</keyword>
<evidence type="ECO:0000256" key="2">
    <source>
        <dbReference type="ARBA" id="ARBA00010199"/>
    </source>
</evidence>
<reference evidence="7 8" key="1">
    <citation type="submission" date="2018-05" db="EMBL/GenBank/DDBJ databases">
        <title>Genomic Encyclopedia of Type Strains, Phase IV (KMG-IV): sequencing the most valuable type-strain genomes for metagenomic binning, comparative biology and taxonomic classification.</title>
        <authorList>
            <person name="Goeker M."/>
        </authorList>
    </citation>
    <scope>NUCLEOTIDE SEQUENCE [LARGE SCALE GENOMIC DNA]</scope>
    <source>
        <strain evidence="7 8">DSM 18773</strain>
    </source>
</reference>
<accession>A0A316DCI4</accession>
<keyword evidence="4" id="KW-0813">Transport</keyword>
<dbReference type="Proteomes" id="UP000245634">
    <property type="component" value="Unassembled WGS sequence"/>
</dbReference>
<dbReference type="GO" id="GO:0005886">
    <property type="term" value="C:plasma membrane"/>
    <property type="evidence" value="ECO:0007669"/>
    <property type="project" value="TreeGrafter"/>
</dbReference>
<evidence type="ECO:0000256" key="6">
    <source>
        <dbReference type="SAM" id="Phobius"/>
    </source>
</evidence>
<evidence type="ECO:0000313" key="7">
    <source>
        <dbReference type="EMBL" id="PWK15049.1"/>
    </source>
</evidence>
<keyword evidence="6" id="KW-0472">Membrane</keyword>
<dbReference type="AlphaFoldDB" id="A0A316DCI4"/>
<dbReference type="InterPro" id="IPR050222">
    <property type="entry name" value="MATE_MdtK"/>
</dbReference>
<dbReference type="InterPro" id="IPR002528">
    <property type="entry name" value="MATE_fam"/>
</dbReference>
<dbReference type="NCBIfam" id="TIGR00797">
    <property type="entry name" value="matE"/>
    <property type="match status" value="1"/>
</dbReference>
<feature type="transmembrane region" description="Helical" evidence="6">
    <location>
        <begin position="252"/>
        <end position="272"/>
    </location>
</feature>
<dbReference type="GO" id="GO:0015297">
    <property type="term" value="F:antiporter activity"/>
    <property type="evidence" value="ECO:0007669"/>
    <property type="project" value="InterPro"/>
</dbReference>
<evidence type="ECO:0000256" key="5">
    <source>
        <dbReference type="ARBA" id="ARBA00031636"/>
    </source>
</evidence>
<comment type="similarity">
    <text evidence="2">Belongs to the multi antimicrobial extrusion (MATE) (TC 2.A.66.1) family.</text>
</comment>
<evidence type="ECO:0000313" key="8">
    <source>
        <dbReference type="Proteomes" id="UP000245634"/>
    </source>
</evidence>
<dbReference type="PANTHER" id="PTHR43298">
    <property type="entry name" value="MULTIDRUG RESISTANCE PROTEIN NORM-RELATED"/>
    <property type="match status" value="1"/>
</dbReference>
<protein>
    <recommendedName>
        <fullName evidence="3">Probable multidrug resistance protein NorM</fullName>
    </recommendedName>
    <alternativeName>
        <fullName evidence="5">Multidrug-efflux transporter</fullName>
    </alternativeName>
</protein>
<proteinExistence type="inferred from homology"/>
<dbReference type="Pfam" id="PF01554">
    <property type="entry name" value="MatE"/>
    <property type="match status" value="2"/>
</dbReference>
<comment type="function">
    <text evidence="1">Multidrug efflux pump.</text>
</comment>
<evidence type="ECO:0000256" key="3">
    <source>
        <dbReference type="ARBA" id="ARBA00020268"/>
    </source>
</evidence>
<dbReference type="RefSeq" id="WP_109687560.1">
    <property type="nucleotide sequence ID" value="NZ_QGGL01000004.1"/>
</dbReference>
<feature type="transmembrane region" description="Helical" evidence="6">
    <location>
        <begin position="50"/>
        <end position="70"/>
    </location>
</feature>
<dbReference type="PANTHER" id="PTHR43298:SF2">
    <property type="entry name" value="FMN_FAD EXPORTER YEEO-RELATED"/>
    <property type="match status" value="1"/>
</dbReference>
<evidence type="ECO:0000256" key="4">
    <source>
        <dbReference type="ARBA" id="ARBA00022448"/>
    </source>
</evidence>
<feature type="transmembrane region" description="Helical" evidence="6">
    <location>
        <begin position="160"/>
        <end position="180"/>
    </location>
</feature>
<dbReference type="CDD" id="cd13137">
    <property type="entry name" value="MATE_NorM_like"/>
    <property type="match status" value="1"/>
</dbReference>
<organism evidence="7 8">
    <name type="scientific">Tumebacillus permanentifrigoris</name>
    <dbReference type="NCBI Taxonomy" id="378543"/>
    <lineage>
        <taxon>Bacteria</taxon>
        <taxon>Bacillati</taxon>
        <taxon>Bacillota</taxon>
        <taxon>Bacilli</taxon>
        <taxon>Bacillales</taxon>
        <taxon>Alicyclobacillaceae</taxon>
        <taxon>Tumebacillus</taxon>
    </lineage>
</organism>
<keyword evidence="6" id="KW-0812">Transmembrane</keyword>
<feature type="transmembrane region" description="Helical" evidence="6">
    <location>
        <begin position="90"/>
        <end position="111"/>
    </location>
</feature>
<feature type="transmembrane region" description="Helical" evidence="6">
    <location>
        <begin position="278"/>
        <end position="295"/>
    </location>
</feature>
<keyword evidence="6" id="KW-1133">Transmembrane helix</keyword>
<dbReference type="OrthoDB" id="9806302at2"/>
<sequence length="326" mass="34933">MYEKLRVILALAVPAIVENILQTVVGFVDTLFVSRLGLVNVTAVGVANSILAIYIAVFMALGVGTSSLIARSVGAGDLMRAKAIARQSTWISGGMGLLFGLITLFLASPLLEVMGAEPDVLQAATVYFRIVGMPAVFLSLMTIFGSILRASGDTKSPMRVGLWMNAAHIVLDYYLIFGLWSVPGLGLAGAAWSTVLVRAVSTVALYWKIRQSPVSFHLLGRSSGDERETGKELLTLSTPTAIERLVMRGGQVLYFGLIVHLGTSTFAAHTIAGNIESFAYMPGYGLAIAATTLVGKSMGAKQERDVIFGDFASKIDFFHFIIPSYR</sequence>
<gene>
    <name evidence="7" type="ORF">C7459_104256</name>
</gene>
<comment type="caution">
    <text evidence="7">The sequence shown here is derived from an EMBL/GenBank/DDBJ whole genome shotgun (WGS) entry which is preliminary data.</text>
</comment>
<dbReference type="EMBL" id="QGGL01000004">
    <property type="protein sequence ID" value="PWK15049.1"/>
    <property type="molecule type" value="Genomic_DNA"/>
</dbReference>
<name>A0A316DCI4_9BACL</name>
<feature type="transmembrane region" description="Helical" evidence="6">
    <location>
        <begin position="186"/>
        <end position="207"/>
    </location>
</feature>
<dbReference type="GO" id="GO:0042910">
    <property type="term" value="F:xenobiotic transmembrane transporter activity"/>
    <property type="evidence" value="ECO:0007669"/>
    <property type="project" value="InterPro"/>
</dbReference>
<evidence type="ECO:0000256" key="1">
    <source>
        <dbReference type="ARBA" id="ARBA00003408"/>
    </source>
</evidence>
<feature type="transmembrane region" description="Helical" evidence="6">
    <location>
        <begin position="126"/>
        <end position="148"/>
    </location>
</feature>